<dbReference type="RefSeq" id="WP_212323597.1">
    <property type="nucleotide sequence ID" value="NZ_AP024463.1"/>
</dbReference>
<reference evidence="2 3" key="1">
    <citation type="submission" date="2021-03" db="EMBL/GenBank/DDBJ databases">
        <title>Human Oral Microbial Genomes.</title>
        <authorList>
            <person name="Johnston C.D."/>
            <person name="Chen T."/>
            <person name="Dewhirst F.E."/>
        </authorList>
    </citation>
    <scope>NUCLEOTIDE SEQUENCE [LARGE SCALE GENOMIC DNA]</scope>
    <source>
        <strain evidence="2 3">DSMZ 100122</strain>
    </source>
</reference>
<evidence type="ECO:0000259" key="1">
    <source>
        <dbReference type="Pfam" id="PF01471"/>
    </source>
</evidence>
<evidence type="ECO:0000313" key="2">
    <source>
        <dbReference type="EMBL" id="QUC08096.1"/>
    </source>
</evidence>
<dbReference type="SUPFAM" id="SSF47090">
    <property type="entry name" value="PGBD-like"/>
    <property type="match status" value="1"/>
</dbReference>
<proteinExistence type="predicted"/>
<accession>A0ABX7Y5I5</accession>
<dbReference type="InterPro" id="IPR036365">
    <property type="entry name" value="PGBD-like_sf"/>
</dbReference>
<dbReference type="Pfam" id="PF01471">
    <property type="entry name" value="PG_binding_1"/>
    <property type="match status" value="1"/>
</dbReference>
<evidence type="ECO:0000313" key="3">
    <source>
        <dbReference type="Proteomes" id="UP000678513"/>
    </source>
</evidence>
<organism evidence="2 3">
    <name type="scientific">Arachnia rubra</name>
    <dbReference type="NCBI Taxonomy" id="1547448"/>
    <lineage>
        <taxon>Bacteria</taxon>
        <taxon>Bacillati</taxon>
        <taxon>Actinomycetota</taxon>
        <taxon>Actinomycetes</taxon>
        <taxon>Propionibacteriales</taxon>
        <taxon>Propionibacteriaceae</taxon>
        <taxon>Arachnia</taxon>
    </lineage>
</organism>
<dbReference type="Proteomes" id="UP000678513">
    <property type="component" value="Chromosome"/>
</dbReference>
<dbReference type="PROSITE" id="PS51318">
    <property type="entry name" value="TAT"/>
    <property type="match status" value="1"/>
</dbReference>
<dbReference type="InterPro" id="IPR036366">
    <property type="entry name" value="PGBDSf"/>
</dbReference>
<gene>
    <name evidence="2" type="ORF">J5A65_14515</name>
</gene>
<feature type="domain" description="Peptidoglycan binding-like" evidence="1">
    <location>
        <begin position="42"/>
        <end position="92"/>
    </location>
</feature>
<protein>
    <submittedName>
        <fullName evidence="2">Peptidoglycan-binding protein</fullName>
    </submittedName>
</protein>
<name>A0ABX7Y5I5_9ACTN</name>
<dbReference type="Gene3D" id="1.10.101.10">
    <property type="entry name" value="PGBD-like superfamily/PGBD"/>
    <property type="match status" value="1"/>
</dbReference>
<sequence>MTAEKRPGMSRRSLLAVAPIGVAGVALTALNIPQASAEEMSVTEIQKDLAYLAHLNFSDVDGVFGPRTSYGVRDFQDRMGLEKDGVAGPQTQGELMRCVGIIQSKLGVNDDGYVGQETIDATHEYQKKHRILQSGRADRLTLLEMKIHLGRY</sequence>
<keyword evidence="3" id="KW-1185">Reference proteome</keyword>
<dbReference type="EMBL" id="CP072384">
    <property type="protein sequence ID" value="QUC08096.1"/>
    <property type="molecule type" value="Genomic_DNA"/>
</dbReference>
<dbReference type="InterPro" id="IPR002477">
    <property type="entry name" value="Peptidoglycan-bd-like"/>
</dbReference>
<dbReference type="InterPro" id="IPR006311">
    <property type="entry name" value="TAT_signal"/>
</dbReference>